<reference evidence="2" key="1">
    <citation type="submission" date="2022-05" db="EMBL/GenBank/DDBJ databases">
        <title>The Musa troglodytarum L. genome provides insights into the mechanism of non-climacteric behaviour and enrichment of carotenoids.</title>
        <authorList>
            <person name="Wang J."/>
        </authorList>
    </citation>
    <scope>NUCLEOTIDE SEQUENCE</scope>
    <source>
        <tissue evidence="2">Leaf</tissue>
    </source>
</reference>
<dbReference type="PANTHER" id="PTHR48204">
    <property type="entry name" value="OS07G0265100 PROTEIN"/>
    <property type="match status" value="1"/>
</dbReference>
<sequence>MRPVTDRRFGAGLPPKRREESPLLTQRQLDSLSRHGSQKMSQKSADFVYIRIRYGSDPTTLIDGIRSSPSSLQFCSLCGRSDNGDDIIEAVHQATVADSATYETPVVRQALRFDEWKDPSEEALAGGRGMFCILPIAKSLLNVASLSISLAADFVIKALKSPIQLSRQELHANLCSQFHKLALNMQGWNRKLITLGNGRQNAINSEEVPTN</sequence>
<proteinExistence type="predicted"/>
<organism evidence="2 3">
    <name type="scientific">Musa troglodytarum</name>
    <name type="common">fe'i banana</name>
    <dbReference type="NCBI Taxonomy" id="320322"/>
    <lineage>
        <taxon>Eukaryota</taxon>
        <taxon>Viridiplantae</taxon>
        <taxon>Streptophyta</taxon>
        <taxon>Embryophyta</taxon>
        <taxon>Tracheophyta</taxon>
        <taxon>Spermatophyta</taxon>
        <taxon>Magnoliopsida</taxon>
        <taxon>Liliopsida</taxon>
        <taxon>Zingiberales</taxon>
        <taxon>Musaceae</taxon>
        <taxon>Musa</taxon>
    </lineage>
</organism>
<dbReference type="EMBL" id="CP097508">
    <property type="protein sequence ID" value="URE09317.1"/>
    <property type="molecule type" value="Genomic_DNA"/>
</dbReference>
<dbReference type="PANTHER" id="PTHR48204:SF1">
    <property type="entry name" value="OS07G0265100 PROTEIN"/>
    <property type="match status" value="1"/>
</dbReference>
<gene>
    <name evidence="2" type="ORF">MUK42_24384</name>
</gene>
<feature type="region of interest" description="Disordered" evidence="1">
    <location>
        <begin position="1"/>
        <end position="25"/>
    </location>
</feature>
<protein>
    <submittedName>
        <fullName evidence="2">Uncharacterized protein</fullName>
    </submittedName>
</protein>
<evidence type="ECO:0000313" key="2">
    <source>
        <dbReference type="EMBL" id="URE09317.1"/>
    </source>
</evidence>
<evidence type="ECO:0000256" key="1">
    <source>
        <dbReference type="SAM" id="MobiDB-lite"/>
    </source>
</evidence>
<dbReference type="OrthoDB" id="1891930at2759"/>
<dbReference type="AlphaFoldDB" id="A0A9E7GAZ0"/>
<evidence type="ECO:0000313" key="3">
    <source>
        <dbReference type="Proteomes" id="UP001055439"/>
    </source>
</evidence>
<dbReference type="Proteomes" id="UP001055439">
    <property type="component" value="Chromosome 6"/>
</dbReference>
<name>A0A9E7GAZ0_9LILI</name>
<accession>A0A9E7GAZ0</accession>
<keyword evidence="3" id="KW-1185">Reference proteome</keyword>